<dbReference type="PANTHER" id="PTHR45823">
    <property type="entry name" value="T-SNARE COILED-COIL HOMOLOGY DOMAIN-CONTAINING PROTEIN"/>
    <property type="match status" value="1"/>
</dbReference>
<feature type="region of interest" description="Disordered" evidence="1">
    <location>
        <begin position="28"/>
        <end position="73"/>
    </location>
</feature>
<keyword evidence="3" id="KW-1185">Reference proteome</keyword>
<protein>
    <submittedName>
        <fullName evidence="2">Uncharacterized protein</fullName>
    </submittedName>
</protein>
<name>A0A4Y2K555_ARAVE</name>
<dbReference type="PANTHER" id="PTHR45823:SF1">
    <property type="entry name" value="T-SNARE COILED-COIL HOMOLOGY DOMAIN-CONTAINING PROTEIN"/>
    <property type="match status" value="1"/>
</dbReference>
<organism evidence="2 3">
    <name type="scientific">Araneus ventricosus</name>
    <name type="common">Orbweaver spider</name>
    <name type="synonym">Epeira ventricosa</name>
    <dbReference type="NCBI Taxonomy" id="182803"/>
    <lineage>
        <taxon>Eukaryota</taxon>
        <taxon>Metazoa</taxon>
        <taxon>Ecdysozoa</taxon>
        <taxon>Arthropoda</taxon>
        <taxon>Chelicerata</taxon>
        <taxon>Arachnida</taxon>
        <taxon>Araneae</taxon>
        <taxon>Araneomorphae</taxon>
        <taxon>Entelegynae</taxon>
        <taxon>Araneoidea</taxon>
        <taxon>Araneidae</taxon>
        <taxon>Araneus</taxon>
    </lineage>
</organism>
<dbReference type="EMBL" id="BGPR01004200">
    <property type="protein sequence ID" value="GBM97049.1"/>
    <property type="molecule type" value="Genomic_DNA"/>
</dbReference>
<proteinExistence type="predicted"/>
<accession>A0A4Y2K555</accession>
<evidence type="ECO:0000313" key="2">
    <source>
        <dbReference type="EMBL" id="GBM97049.1"/>
    </source>
</evidence>
<evidence type="ECO:0000256" key="1">
    <source>
        <dbReference type="SAM" id="MobiDB-lite"/>
    </source>
</evidence>
<dbReference type="Proteomes" id="UP000499080">
    <property type="component" value="Unassembled WGS sequence"/>
</dbReference>
<gene>
    <name evidence="2" type="ORF">AVEN_233695_1</name>
</gene>
<comment type="caution">
    <text evidence="2">The sequence shown here is derived from an EMBL/GenBank/DDBJ whole genome shotgun (WGS) entry which is preliminary data.</text>
</comment>
<dbReference type="AlphaFoldDB" id="A0A4Y2K555"/>
<sequence>MVNTRSQMKMADNADLLALLAEIKKSMEKGQEGMKKGQEEMKKRQEEMKGGQEEMKKGQEEMKKRQEEMKEGQEEMKNLIQGVKGKIEDVRKEVQRKIEEVEGKVQRKIEEVEDKVPVKMEEIEEKVQVRIGELEKRLSELEDRPINFPANPDRTYPRPTVKSLAFDGQTSWTVFKTQFDVVSSANGWNNFVKASQLETSLRGSAAEVLQGIPSDKLMDITTIENALEARFGDIHLTQFYKTELKTRRQNPGESLQVLAADVERLMSLPCAECPQVVRDSLAAQYFVDAIRDEDTQHATRLIDAKDFKSALAYSMKYEATKTVSRTSRNVRSIQIEDGTGKEKD</sequence>
<evidence type="ECO:0000313" key="3">
    <source>
        <dbReference type="Proteomes" id="UP000499080"/>
    </source>
</evidence>
<dbReference type="OrthoDB" id="8727817at2759"/>
<reference evidence="2 3" key="1">
    <citation type="journal article" date="2019" name="Sci. Rep.">
        <title>Orb-weaving spider Araneus ventricosus genome elucidates the spidroin gene catalogue.</title>
        <authorList>
            <person name="Kono N."/>
            <person name="Nakamura H."/>
            <person name="Ohtoshi R."/>
            <person name="Moran D.A.P."/>
            <person name="Shinohara A."/>
            <person name="Yoshida Y."/>
            <person name="Fujiwara M."/>
            <person name="Mori M."/>
            <person name="Tomita M."/>
            <person name="Arakawa K."/>
        </authorList>
    </citation>
    <scope>NUCLEOTIDE SEQUENCE [LARGE SCALE GENOMIC DNA]</scope>
</reference>